<keyword evidence="1" id="KW-0378">Hydrolase</keyword>
<evidence type="ECO:0000313" key="9">
    <source>
        <dbReference type="Proteomes" id="UP001216907"/>
    </source>
</evidence>
<evidence type="ECO:0000259" key="5">
    <source>
        <dbReference type="PROSITE" id="PS50966"/>
    </source>
</evidence>
<organism evidence="8 9">
    <name type="scientific">Paludisphaera mucosa</name>
    <dbReference type="NCBI Taxonomy" id="3030827"/>
    <lineage>
        <taxon>Bacteria</taxon>
        <taxon>Pseudomonadati</taxon>
        <taxon>Planctomycetota</taxon>
        <taxon>Planctomycetia</taxon>
        <taxon>Isosphaerales</taxon>
        <taxon>Isosphaeraceae</taxon>
        <taxon>Paludisphaera</taxon>
    </lineage>
</organism>
<keyword evidence="2" id="KW-0862">Zinc</keyword>
<dbReference type="EMBL" id="JARRAG010000002">
    <property type="protein sequence ID" value="MDG3007626.1"/>
    <property type="molecule type" value="Genomic_DNA"/>
</dbReference>
<dbReference type="PROSITE" id="PS50966">
    <property type="entry name" value="ZF_SWIM"/>
    <property type="match status" value="1"/>
</dbReference>
<dbReference type="InterPro" id="IPR049730">
    <property type="entry name" value="SNF2/RAD54-like_C"/>
</dbReference>
<keyword evidence="9" id="KW-1185">Reference proteome</keyword>
<feature type="compositionally biased region" description="Basic and acidic residues" evidence="4">
    <location>
        <begin position="181"/>
        <end position="198"/>
    </location>
</feature>
<dbReference type="SMART" id="SM00487">
    <property type="entry name" value="DEXDc"/>
    <property type="match status" value="1"/>
</dbReference>
<keyword evidence="2" id="KW-0479">Metal-binding</keyword>
<dbReference type="Pfam" id="PF00271">
    <property type="entry name" value="Helicase_C"/>
    <property type="match status" value="1"/>
</dbReference>
<dbReference type="SMART" id="SM00490">
    <property type="entry name" value="HELICc"/>
    <property type="match status" value="1"/>
</dbReference>
<feature type="compositionally biased region" description="Basic and acidic residues" evidence="4">
    <location>
        <begin position="219"/>
        <end position="234"/>
    </location>
</feature>
<dbReference type="InterPro" id="IPR001650">
    <property type="entry name" value="Helicase_C-like"/>
</dbReference>
<feature type="domain" description="Helicase C-terminal" evidence="7">
    <location>
        <begin position="1044"/>
        <end position="1192"/>
    </location>
</feature>
<dbReference type="Pfam" id="PF04434">
    <property type="entry name" value="SWIM"/>
    <property type="match status" value="1"/>
</dbReference>
<dbReference type="InterPro" id="IPR038718">
    <property type="entry name" value="SNF2-like_sf"/>
</dbReference>
<dbReference type="RefSeq" id="WP_277863900.1">
    <property type="nucleotide sequence ID" value="NZ_JARRAG010000002.1"/>
</dbReference>
<dbReference type="Proteomes" id="UP001216907">
    <property type="component" value="Unassembled WGS sequence"/>
</dbReference>
<evidence type="ECO:0000259" key="6">
    <source>
        <dbReference type="PROSITE" id="PS51192"/>
    </source>
</evidence>
<reference evidence="8 9" key="1">
    <citation type="submission" date="2023-03" db="EMBL/GenBank/DDBJ databases">
        <title>Paludisphaera mucosa sp. nov. a novel planctomycete from northern fen.</title>
        <authorList>
            <person name="Ivanova A."/>
        </authorList>
    </citation>
    <scope>NUCLEOTIDE SEQUENCE [LARGE SCALE GENOMIC DNA]</scope>
    <source>
        <strain evidence="8 9">Pla2</strain>
    </source>
</reference>
<sequence length="1205" mass="133723">MMGIAQKVARNFSDAVRARGQSYFSKGRVSLMSAKPNEVVARVRGTTKYRVRARLRGARLLATCSCPYFGPQGEPCKHLWATLLLADSRGFLQSPPNMAVRLVAEPPRRAPGSAPSPGPGVEPGEDRPRPGPIPPSGPSPGPGLEGPNGLNPDYGRDVIIGAPRHPASQVPSRPARGRNATGKDRRPPPARARERNGERPPPPSPPDGPSGVWTPASAREARAARNKARREADAAGRAGPKAVNRNAKRLLVYVLDVAATQAHNQIVIDLARRQRKPTGEWGPLRPWWYAPKAAHVKYDPEDRLLLALLDEAHHGVAAPAPAAALANAQGPADESRPGQAPPPPRAHRNAAADLRGTRRFILRKDQAALVERLARSGRLRLRRTDGEDEPPTMRWDDGLPWRFALDIRAEAGGKRWSWRGGLRRGDNRMDLAEPLVLLPGLLVLGVGRAARFDDLGVMTWIVRLRYEKEITFVEPQQDLMLGRILAEARVPAVELVDSLALEEIVAKPRPSLTLRTPRQNWGLAADKLLAELEFDYDGAVIPAGRTTPLAVSTELGLVIRRDPRTESAADVKLFELGFREAKDPRLDPNTLELPAKRMDAVAKELVLAGWRIEAEGKLIRPAGEFKLALSTGIDWFDLDGGVDYGGQSVSLPELLSAAKRGDTMIELGDGSMGMLPEDWLKKYGLLADLGAAENGALRFNASQAGLLDALLENQPEIQIDEAFARVRKNLRQFDGVVALDSPPGFHGELRAYQREGLGWLDYLQRFGFGGILADDMGLGKTIQVLALLQRRRFRRQAKGPTLAVVPRSLVFNWLAEAEKFTPRLRIMDYTGPGRHPFREKFDDYDLIVTTYGTLRTDIAELVKFEFDYVILDEAQAIKNAESQSAKSARLLNARSRLAISGTPIENHIGELWSILEFLNPGMLGSDTIFKRYAGASAIEGEDRVLLSKALRPFILRRTKSEVVKDLPEKTEQTLFCDMESEQRRTYDELRVHYRDALLKKDSAELNRSKIEVLEALLRLRQAACHPGLIDQDLVTSPSAKLDLLLPSLSEVVEEGHKVLVFSQFTSFLSIVRERLDQDKLVYEYLDGRTRNRAAKVDRFQNDPDCPIFLISLKAGGLGLNLTAAEYVYLLDPWWNPAVEAQAIDRSHRIGQTQHVFAYRLICRNTVEEKILELQQKKRDLADAILNADNRMISGLTRDDLEFLLS</sequence>
<dbReference type="Gene3D" id="3.40.50.300">
    <property type="entry name" value="P-loop containing nucleotide triphosphate hydrolases"/>
    <property type="match status" value="1"/>
</dbReference>
<evidence type="ECO:0000313" key="8">
    <source>
        <dbReference type="EMBL" id="MDG3007626.1"/>
    </source>
</evidence>
<feature type="domain" description="Helicase ATP-binding" evidence="6">
    <location>
        <begin position="761"/>
        <end position="921"/>
    </location>
</feature>
<evidence type="ECO:0000256" key="3">
    <source>
        <dbReference type="SAM" id="Coils"/>
    </source>
</evidence>
<name>A0ABT6FJ73_9BACT</name>
<gene>
    <name evidence="8" type="ORF">PZE19_28005</name>
</gene>
<evidence type="ECO:0000256" key="2">
    <source>
        <dbReference type="PROSITE-ProRule" id="PRU00325"/>
    </source>
</evidence>
<dbReference type="PANTHER" id="PTHR10799">
    <property type="entry name" value="SNF2/RAD54 HELICASE FAMILY"/>
    <property type="match status" value="1"/>
</dbReference>
<feature type="region of interest" description="Disordered" evidence="4">
    <location>
        <begin position="323"/>
        <end position="351"/>
    </location>
</feature>
<dbReference type="PROSITE" id="PS51192">
    <property type="entry name" value="HELICASE_ATP_BIND_1"/>
    <property type="match status" value="1"/>
</dbReference>
<dbReference type="InterPro" id="IPR000330">
    <property type="entry name" value="SNF2_N"/>
</dbReference>
<feature type="compositionally biased region" description="Low complexity" evidence="4">
    <location>
        <begin position="323"/>
        <end position="332"/>
    </location>
</feature>
<feature type="coiled-coil region" evidence="3">
    <location>
        <begin position="1163"/>
        <end position="1190"/>
    </location>
</feature>
<feature type="compositionally biased region" description="Pro residues" evidence="4">
    <location>
        <begin position="199"/>
        <end position="208"/>
    </location>
</feature>
<dbReference type="InterPro" id="IPR027417">
    <property type="entry name" value="P-loop_NTPase"/>
</dbReference>
<evidence type="ECO:0000256" key="4">
    <source>
        <dbReference type="SAM" id="MobiDB-lite"/>
    </source>
</evidence>
<proteinExistence type="predicted"/>
<dbReference type="CDD" id="cd18793">
    <property type="entry name" value="SF2_C_SNF"/>
    <property type="match status" value="1"/>
</dbReference>
<dbReference type="InterPro" id="IPR014001">
    <property type="entry name" value="Helicase_ATP-bd"/>
</dbReference>
<keyword evidence="3" id="KW-0175">Coiled coil</keyword>
<keyword evidence="2" id="KW-0863">Zinc-finger</keyword>
<dbReference type="Pfam" id="PF00176">
    <property type="entry name" value="SNF2-rel_dom"/>
    <property type="match status" value="1"/>
</dbReference>
<protein>
    <submittedName>
        <fullName evidence="8">SNF2-related protein</fullName>
    </submittedName>
</protein>
<comment type="caution">
    <text evidence="8">The sequence shown here is derived from an EMBL/GenBank/DDBJ whole genome shotgun (WGS) entry which is preliminary data.</text>
</comment>
<feature type="compositionally biased region" description="Pro residues" evidence="4">
    <location>
        <begin position="130"/>
        <end position="141"/>
    </location>
</feature>
<dbReference type="Gene3D" id="3.40.50.10810">
    <property type="entry name" value="Tandem AAA-ATPase domain"/>
    <property type="match status" value="1"/>
</dbReference>
<dbReference type="InterPro" id="IPR007527">
    <property type="entry name" value="Znf_SWIM"/>
</dbReference>
<accession>A0ABT6FJ73</accession>
<evidence type="ECO:0000259" key="7">
    <source>
        <dbReference type="PROSITE" id="PS51194"/>
    </source>
</evidence>
<feature type="domain" description="SWIM-type" evidence="5">
    <location>
        <begin position="49"/>
        <end position="87"/>
    </location>
</feature>
<dbReference type="SUPFAM" id="SSF52540">
    <property type="entry name" value="P-loop containing nucleoside triphosphate hydrolases"/>
    <property type="match status" value="2"/>
</dbReference>
<feature type="region of interest" description="Disordered" evidence="4">
    <location>
        <begin position="106"/>
        <end position="240"/>
    </location>
</feature>
<dbReference type="PROSITE" id="PS51194">
    <property type="entry name" value="HELICASE_CTER"/>
    <property type="match status" value="1"/>
</dbReference>
<evidence type="ECO:0000256" key="1">
    <source>
        <dbReference type="ARBA" id="ARBA00022801"/>
    </source>
</evidence>